<dbReference type="InterPro" id="IPR032710">
    <property type="entry name" value="NTF2-like_dom_sf"/>
</dbReference>
<protein>
    <submittedName>
        <fullName evidence="2">Nuclear transport factor 2 family protein</fullName>
    </submittedName>
</protein>
<sequence>MSGGPAQAVHDLSEAFAARDLNAALACFAPGDDIGYAGSELTETATGRAALTALLGDVFLRPEAYAWKASDVTVHVDGTRAYVFAEAVGSARPDGGTGIEENFPYRVSGLVEQIEGRWLWRHCQGSEPSA</sequence>
<organism evidence="2 3">
    <name type="scientific">Paractinoplanes bogorensis</name>
    <dbReference type="NCBI Taxonomy" id="1610840"/>
    <lineage>
        <taxon>Bacteria</taxon>
        <taxon>Bacillati</taxon>
        <taxon>Actinomycetota</taxon>
        <taxon>Actinomycetes</taxon>
        <taxon>Micromonosporales</taxon>
        <taxon>Micromonosporaceae</taxon>
        <taxon>Paractinoplanes</taxon>
    </lineage>
</organism>
<dbReference type="EMBL" id="JAHKKG010000006">
    <property type="protein sequence ID" value="MBU2666008.1"/>
    <property type="molecule type" value="Genomic_DNA"/>
</dbReference>
<dbReference type="Gene3D" id="3.10.450.50">
    <property type="match status" value="1"/>
</dbReference>
<comment type="caution">
    <text evidence="2">The sequence shown here is derived from an EMBL/GenBank/DDBJ whole genome shotgun (WGS) entry which is preliminary data.</text>
</comment>
<keyword evidence="3" id="KW-1185">Reference proteome</keyword>
<dbReference type="RefSeq" id="WP_215789207.1">
    <property type="nucleotide sequence ID" value="NZ_JAHKKG010000006.1"/>
</dbReference>
<evidence type="ECO:0000313" key="3">
    <source>
        <dbReference type="Proteomes" id="UP001519654"/>
    </source>
</evidence>
<proteinExistence type="predicted"/>
<gene>
    <name evidence="2" type="ORF">KOI35_21070</name>
</gene>
<accession>A0ABS5YRK8</accession>
<dbReference type="Pfam" id="PF13474">
    <property type="entry name" value="SnoaL_3"/>
    <property type="match status" value="1"/>
</dbReference>
<evidence type="ECO:0000313" key="2">
    <source>
        <dbReference type="EMBL" id="MBU2666008.1"/>
    </source>
</evidence>
<reference evidence="2 3" key="1">
    <citation type="submission" date="2021-06" db="EMBL/GenBank/DDBJ databases">
        <title>Actinoplanes lichenicola sp. nov., and Actinoplanes ovalisporus sp. nov., isolated from lichen in Thailand.</title>
        <authorList>
            <person name="Saeng-In P."/>
            <person name="Kanchanasin P."/>
            <person name="Yuki M."/>
            <person name="Kudo T."/>
            <person name="Ohkuma M."/>
            <person name="Phongsopitanun W."/>
            <person name="Tanasupawat S."/>
        </authorList>
    </citation>
    <scope>NUCLEOTIDE SEQUENCE [LARGE SCALE GENOMIC DNA]</scope>
    <source>
        <strain evidence="2 3">NBRC 110975</strain>
    </source>
</reference>
<evidence type="ECO:0000259" key="1">
    <source>
        <dbReference type="Pfam" id="PF13474"/>
    </source>
</evidence>
<dbReference type="InterPro" id="IPR037401">
    <property type="entry name" value="SnoaL-like"/>
</dbReference>
<dbReference type="Proteomes" id="UP001519654">
    <property type="component" value="Unassembled WGS sequence"/>
</dbReference>
<name>A0ABS5YRK8_9ACTN</name>
<feature type="domain" description="SnoaL-like" evidence="1">
    <location>
        <begin position="7"/>
        <end position="127"/>
    </location>
</feature>
<dbReference type="SUPFAM" id="SSF54427">
    <property type="entry name" value="NTF2-like"/>
    <property type="match status" value="1"/>
</dbReference>